<name>A0ABU8TFH0_9HYPH</name>
<dbReference type="InterPro" id="IPR017748">
    <property type="entry name" value="TagF"/>
</dbReference>
<keyword evidence="2" id="KW-1185">Reference proteome</keyword>
<dbReference type="InterPro" id="IPR038225">
    <property type="entry name" value="TagF_sf"/>
</dbReference>
<comment type="caution">
    <text evidence="1">The sequence shown here is derived from an EMBL/GenBank/DDBJ whole genome shotgun (WGS) entry which is preliminary data.</text>
</comment>
<dbReference type="Gene3D" id="3.40.1730.10">
    <property type="entry name" value="pa0076 domain"/>
    <property type="match status" value="1"/>
</dbReference>
<sequence>MTGSNTQFGWYGKVPCVGDFIRKGLSPQFISAWDAWMQGILIDGKEALGDRWQACYVSAPIWRFALSAGFCGPRPIAGILMPSVDRVGRQFPLCLAMEDPITEAGATAWTTYQALQPVFPQLEEAALAMLDDKAAITDMEEALAQLPPLNVKMQSRVSRLGSATALVTNGLIEQQIPALATQAPATLWTSAYGGMNRMFFAPEMPQGRELAAGLFDLQAASWQL</sequence>
<dbReference type="NCBIfam" id="TIGR03373">
    <property type="entry name" value="VI_minor_4"/>
    <property type="match status" value="1"/>
</dbReference>
<reference evidence="1 2" key="1">
    <citation type="submission" date="2024-02" db="EMBL/GenBank/DDBJ databases">
        <title>Roseibium algae sp. nov., isolated from marine alga (Grateloupia sp.), showing potential in myo-inositol conversion.</title>
        <authorList>
            <person name="Wang Y."/>
        </authorList>
    </citation>
    <scope>NUCLEOTIDE SEQUENCE [LARGE SCALE GENOMIC DNA]</scope>
    <source>
        <strain evidence="1 2">H3510</strain>
    </source>
</reference>
<proteinExistence type="predicted"/>
<organism evidence="1 2">
    <name type="scientific">Roseibium algae</name>
    <dbReference type="NCBI Taxonomy" id="3123038"/>
    <lineage>
        <taxon>Bacteria</taxon>
        <taxon>Pseudomonadati</taxon>
        <taxon>Pseudomonadota</taxon>
        <taxon>Alphaproteobacteria</taxon>
        <taxon>Hyphomicrobiales</taxon>
        <taxon>Stappiaceae</taxon>
        <taxon>Roseibium</taxon>
    </lineage>
</organism>
<dbReference type="Pfam" id="PF09867">
    <property type="entry name" value="TagF_N"/>
    <property type="match status" value="1"/>
</dbReference>
<protein>
    <submittedName>
        <fullName evidence="1">Type VI secretion system-associated protein TagF</fullName>
    </submittedName>
</protein>
<dbReference type="EMBL" id="JBAKIA010000001">
    <property type="protein sequence ID" value="MEJ8472486.1"/>
    <property type="molecule type" value="Genomic_DNA"/>
</dbReference>
<accession>A0ABU8TFH0</accession>
<dbReference type="Proteomes" id="UP001385499">
    <property type="component" value="Unassembled WGS sequence"/>
</dbReference>
<gene>
    <name evidence="1" type="primary">tagF</name>
    <name evidence="1" type="ORF">V6575_00160</name>
</gene>
<dbReference type="RefSeq" id="WP_340271949.1">
    <property type="nucleotide sequence ID" value="NZ_JBAKIA010000001.1"/>
</dbReference>
<evidence type="ECO:0000313" key="1">
    <source>
        <dbReference type="EMBL" id="MEJ8472486.1"/>
    </source>
</evidence>
<evidence type="ECO:0000313" key="2">
    <source>
        <dbReference type="Proteomes" id="UP001385499"/>
    </source>
</evidence>